<feature type="transmembrane region" description="Helical" evidence="3">
    <location>
        <begin position="90"/>
        <end position="117"/>
    </location>
</feature>
<accession>A0A0A6VH26</accession>
<dbReference type="STRING" id="363870.NG54_00425"/>
<keyword evidence="3" id="KW-1133">Transmembrane helix</keyword>
<dbReference type="EMBL" id="JAAIWK010000016">
    <property type="protein sequence ID" value="NEY20427.1"/>
    <property type="molecule type" value="Genomic_DNA"/>
</dbReference>
<proteinExistence type="predicted"/>
<dbReference type="OrthoDB" id="2966654at2"/>
<evidence type="ECO:0000313" key="5">
    <source>
        <dbReference type="EMBL" id="NEY20427.1"/>
    </source>
</evidence>
<keyword evidence="1" id="KW-0175">Coiled coil</keyword>
<gene>
    <name evidence="5" type="ORF">G4D61_10710</name>
    <name evidence="4" type="ORF">NG54_00425</name>
</gene>
<organism evidence="4 6">
    <name type="scientific">Heyndrickxia ginsengihumi</name>
    <dbReference type="NCBI Taxonomy" id="363870"/>
    <lineage>
        <taxon>Bacteria</taxon>
        <taxon>Bacillati</taxon>
        <taxon>Bacillota</taxon>
        <taxon>Bacilli</taxon>
        <taxon>Bacillales</taxon>
        <taxon>Bacillaceae</taxon>
        <taxon>Heyndrickxia</taxon>
    </lineage>
</organism>
<evidence type="ECO:0000313" key="6">
    <source>
        <dbReference type="Proteomes" id="UP000030588"/>
    </source>
</evidence>
<name>A0A0A6VH26_9BACI</name>
<evidence type="ECO:0000256" key="3">
    <source>
        <dbReference type="SAM" id="Phobius"/>
    </source>
</evidence>
<evidence type="ECO:0000313" key="7">
    <source>
        <dbReference type="Proteomes" id="UP000476934"/>
    </source>
</evidence>
<evidence type="ECO:0000313" key="4">
    <source>
        <dbReference type="EMBL" id="KHD86881.1"/>
    </source>
</evidence>
<keyword evidence="3" id="KW-0812">Transmembrane</keyword>
<evidence type="ECO:0008006" key="8">
    <source>
        <dbReference type="Google" id="ProtNLM"/>
    </source>
</evidence>
<comment type="caution">
    <text evidence="4">The sequence shown here is derived from an EMBL/GenBank/DDBJ whole genome shotgun (WGS) entry which is preliminary data.</text>
</comment>
<reference evidence="4 6" key="1">
    <citation type="submission" date="2014-10" db="EMBL/GenBank/DDBJ databases">
        <title>Draft genome of phytase producing Bacillus ginsengihumi strain M2.11.</title>
        <authorList>
            <person name="Toymentseva A."/>
            <person name="Boulygina E.A."/>
            <person name="Kazakov S.V."/>
            <person name="Kayumov I."/>
            <person name="Suleimanova A.D."/>
            <person name="Mardanova A.M."/>
            <person name="Maria S.N."/>
            <person name="Sergey M.Y."/>
            <person name="Sharipova M.R."/>
        </authorList>
    </citation>
    <scope>NUCLEOTIDE SEQUENCE [LARGE SCALE GENOMIC DNA]</scope>
    <source>
        <strain evidence="4 6">M2.11</strain>
    </source>
</reference>
<dbReference type="SUPFAM" id="SSF110997">
    <property type="entry name" value="Sporulation related repeat"/>
    <property type="match status" value="1"/>
</dbReference>
<evidence type="ECO:0000256" key="2">
    <source>
        <dbReference type="SAM" id="MobiDB-lite"/>
    </source>
</evidence>
<dbReference type="EMBL" id="JRUN01000001">
    <property type="protein sequence ID" value="KHD86881.1"/>
    <property type="molecule type" value="Genomic_DNA"/>
</dbReference>
<evidence type="ECO:0000256" key="1">
    <source>
        <dbReference type="SAM" id="Coils"/>
    </source>
</evidence>
<dbReference type="Proteomes" id="UP000476934">
    <property type="component" value="Unassembled WGS sequence"/>
</dbReference>
<feature type="compositionally biased region" description="Polar residues" evidence="2">
    <location>
        <begin position="1"/>
        <end position="10"/>
    </location>
</feature>
<protein>
    <recommendedName>
        <fullName evidence="8">SPOR domain-containing protein</fullName>
    </recommendedName>
</protein>
<dbReference type="InterPro" id="IPR036680">
    <property type="entry name" value="SPOR-like_sf"/>
</dbReference>
<keyword evidence="3" id="KW-0472">Membrane</keyword>
<dbReference type="GO" id="GO:0042834">
    <property type="term" value="F:peptidoglycan binding"/>
    <property type="evidence" value="ECO:0007669"/>
    <property type="project" value="InterPro"/>
</dbReference>
<reference evidence="5" key="2">
    <citation type="submission" date="2020-02" db="EMBL/GenBank/DDBJ databases">
        <authorList>
            <person name="Feng H."/>
        </authorList>
    </citation>
    <scope>NUCLEOTIDE SEQUENCE [LARGE SCALE GENOMIC DNA]</scope>
    <source>
        <strain evidence="5">Gsoil 114</strain>
    </source>
</reference>
<keyword evidence="7" id="KW-1185">Reference proteome</keyword>
<dbReference type="RefSeq" id="WP_035352510.1">
    <property type="nucleotide sequence ID" value="NZ_JAAIWK010000016.1"/>
</dbReference>
<dbReference type="AlphaFoldDB" id="A0A0A6VH26"/>
<sequence>MDKQDGQSTIKVKINGEEPKSQQEVAVHDWEIVDQEVAAAADEKQDDESFDWVLPEIDEIEVKEFKPNYYAPVTEKKKFQFQFKRPSKGYGLTVVISAIIAIFVGVFFGFSILKFIVSEEDHLSSRATGAASGTSSVASNAAASLPSLKFGVVQAGVFNSKDTAQTVLDQLDQKNLPSALVPLDGQDYIFIGITSNTTDASALAAKYKKKNVDVYVKELTLSSSQLQNLTKDEQTFTTLTTSLFQSLSSEVSNGILTGQISSTNMKSIEANVKKLNALVQIKQTKLVNLKKDQLSCYQSLLNFQKNKQTSDLVKAEQSMLSYIQTYSSK</sequence>
<reference evidence="5 7" key="3">
    <citation type="submission" date="2020-03" db="EMBL/GenBank/DDBJ databases">
        <title>Bacillus aquiflavi sp. nov., isolated from yellow water of strong flavor Chinese baijiu in Yibin region of China.</title>
        <authorList>
            <person name="Xie J."/>
        </authorList>
    </citation>
    <scope>NUCLEOTIDE SEQUENCE [LARGE SCALE GENOMIC DNA]</scope>
    <source>
        <strain evidence="5 7">Gsoil 114</strain>
    </source>
</reference>
<dbReference type="Gene3D" id="3.30.70.1070">
    <property type="entry name" value="Sporulation related repeat"/>
    <property type="match status" value="1"/>
</dbReference>
<feature type="region of interest" description="Disordered" evidence="2">
    <location>
        <begin position="1"/>
        <end position="22"/>
    </location>
</feature>
<dbReference type="Proteomes" id="UP000030588">
    <property type="component" value="Unassembled WGS sequence"/>
</dbReference>
<feature type="coiled-coil region" evidence="1">
    <location>
        <begin position="265"/>
        <end position="292"/>
    </location>
</feature>